<dbReference type="OrthoDB" id="5420214at2759"/>
<sequence length="311" mass="34502">MEPRHPLPVPSPATHARSQSSGHSSPAETDYESEYAEKYNEKDAYARKDSTRTDRASKVSYGHTHDSVISPFSPKASAPPSPSSSISSDVGRKHRSISEIQETHACQSRQSHQSHRVSYPPRAHLGDPEKADSYHVYEHRSQNRGSVPDAGAVVYDKSEYHEKGPEDKAWQLLFYLSGPCALLSVAITFWTIFAIIISLALYPLRFCTTRPALSAQLTTFLAPALNLQLHLVYSFDASESYSVPMLVVIHLFSPIIAFGVAIASWTAAGFWFFSSILGDPGGHDGGRHNDGKDCILGVRNYWERWLSRGLR</sequence>
<dbReference type="AlphaFoldDB" id="A0A9P4X1T7"/>
<feature type="compositionally biased region" description="Pro residues" evidence="1">
    <location>
        <begin position="1"/>
        <end position="11"/>
    </location>
</feature>
<feature type="region of interest" description="Disordered" evidence="1">
    <location>
        <begin position="1"/>
        <end position="129"/>
    </location>
</feature>
<dbReference type="Proteomes" id="UP000758155">
    <property type="component" value="Unassembled WGS sequence"/>
</dbReference>
<feature type="transmembrane region" description="Helical" evidence="2">
    <location>
        <begin position="172"/>
        <end position="201"/>
    </location>
</feature>
<feature type="compositionally biased region" description="Polar residues" evidence="1">
    <location>
        <begin position="16"/>
        <end position="27"/>
    </location>
</feature>
<name>A0A9P4X1T7_9PLEO</name>
<evidence type="ECO:0000256" key="2">
    <source>
        <dbReference type="SAM" id="Phobius"/>
    </source>
</evidence>
<comment type="caution">
    <text evidence="3">The sequence shown here is derived from an EMBL/GenBank/DDBJ whole genome shotgun (WGS) entry which is preliminary data.</text>
</comment>
<feature type="transmembrane region" description="Helical" evidence="2">
    <location>
        <begin position="213"/>
        <end position="233"/>
    </location>
</feature>
<gene>
    <name evidence="3" type="ORF">E8E12_010354</name>
</gene>
<organism evidence="3 4">
    <name type="scientific">Didymella heteroderae</name>
    <dbReference type="NCBI Taxonomy" id="1769908"/>
    <lineage>
        <taxon>Eukaryota</taxon>
        <taxon>Fungi</taxon>
        <taxon>Dikarya</taxon>
        <taxon>Ascomycota</taxon>
        <taxon>Pezizomycotina</taxon>
        <taxon>Dothideomycetes</taxon>
        <taxon>Pleosporomycetidae</taxon>
        <taxon>Pleosporales</taxon>
        <taxon>Pleosporineae</taxon>
        <taxon>Didymellaceae</taxon>
        <taxon>Didymella</taxon>
    </lineage>
</organism>
<reference evidence="3" key="1">
    <citation type="submission" date="2019-04" db="EMBL/GenBank/DDBJ databases">
        <title>Sequencing of skin fungus with MAO and IRED activity.</title>
        <authorList>
            <person name="Marsaioli A.J."/>
            <person name="Bonatto J.M.C."/>
            <person name="Reis Junior O."/>
        </authorList>
    </citation>
    <scope>NUCLEOTIDE SEQUENCE</scope>
    <source>
        <strain evidence="3">28M1</strain>
    </source>
</reference>
<evidence type="ECO:0000313" key="4">
    <source>
        <dbReference type="Proteomes" id="UP000758155"/>
    </source>
</evidence>
<keyword evidence="2" id="KW-0472">Membrane</keyword>
<dbReference type="EMBL" id="SWKV01000001">
    <property type="protein sequence ID" value="KAF3048104.1"/>
    <property type="molecule type" value="Genomic_DNA"/>
</dbReference>
<accession>A0A9P4X1T7</accession>
<keyword evidence="2" id="KW-0812">Transmembrane</keyword>
<evidence type="ECO:0000313" key="3">
    <source>
        <dbReference type="EMBL" id="KAF3048104.1"/>
    </source>
</evidence>
<protein>
    <submittedName>
        <fullName evidence="3">Uncharacterized protein</fullName>
    </submittedName>
</protein>
<proteinExistence type="predicted"/>
<feature type="compositionally biased region" description="Basic and acidic residues" evidence="1">
    <location>
        <begin position="35"/>
        <end position="57"/>
    </location>
</feature>
<feature type="transmembrane region" description="Helical" evidence="2">
    <location>
        <begin position="245"/>
        <end position="273"/>
    </location>
</feature>
<keyword evidence="2" id="KW-1133">Transmembrane helix</keyword>
<keyword evidence="4" id="KW-1185">Reference proteome</keyword>
<evidence type="ECO:0000256" key="1">
    <source>
        <dbReference type="SAM" id="MobiDB-lite"/>
    </source>
</evidence>